<dbReference type="Proteomes" id="UP000249922">
    <property type="component" value="Chromosome"/>
</dbReference>
<proteinExistence type="predicted"/>
<dbReference type="EMBL" id="CP030239">
    <property type="protein sequence ID" value="AWX93254.1"/>
    <property type="molecule type" value="Genomic_DNA"/>
</dbReference>
<evidence type="ECO:0000313" key="2">
    <source>
        <dbReference type="Proteomes" id="UP000249922"/>
    </source>
</evidence>
<reference evidence="1 2" key="1">
    <citation type="submission" date="2018-06" db="EMBL/GenBank/DDBJ databases">
        <title>Complete genome sequence of Paracoccus mutanolyticus strain RSP-02 isolated from cellulosic waste.</title>
        <authorList>
            <person name="Amrutha R.N."/>
            <person name="Shrivastav A."/>
            <person name="Buddana S.K."/>
            <person name="Deshpande U."/>
            <person name="Prakasham R.S."/>
        </authorList>
    </citation>
    <scope>NUCLEOTIDE SEQUENCE [LARGE SCALE GENOMIC DNA]</scope>
    <source>
        <strain evidence="1 2">RSP-02</strain>
    </source>
</reference>
<sequence>MLGIAACPADFLWMGSEDGALSLQRDYYSKPTLQGVEDSRSFVSEDWYQPPAELYEVDFENWPERSSGIDRTDGSTALR</sequence>
<organism evidence="1 2">
    <name type="scientific">Paracoccus mutanolyticus</name>
    <dbReference type="NCBI Taxonomy" id="1499308"/>
    <lineage>
        <taxon>Bacteria</taxon>
        <taxon>Pseudomonadati</taxon>
        <taxon>Pseudomonadota</taxon>
        <taxon>Alphaproteobacteria</taxon>
        <taxon>Rhodobacterales</taxon>
        <taxon>Paracoccaceae</taxon>
        <taxon>Paracoccus</taxon>
    </lineage>
</organism>
<gene>
    <name evidence="1" type="ORF">DPM13_09395</name>
</gene>
<name>A0ABM6WRR4_9RHOB</name>
<evidence type="ECO:0000313" key="1">
    <source>
        <dbReference type="EMBL" id="AWX93254.1"/>
    </source>
</evidence>
<accession>A0ABM6WRR4</accession>
<keyword evidence="2" id="KW-1185">Reference proteome</keyword>
<dbReference type="RefSeq" id="WP_112887899.1">
    <property type="nucleotide sequence ID" value="NZ_CP030239.1"/>
</dbReference>
<protein>
    <submittedName>
        <fullName evidence="1">Uncharacterized protein</fullName>
    </submittedName>
</protein>